<dbReference type="AlphaFoldDB" id="A0A4C1XPZ5"/>
<dbReference type="EMBL" id="BGZK01000920">
    <property type="protein sequence ID" value="GBP65123.1"/>
    <property type="molecule type" value="Genomic_DNA"/>
</dbReference>
<evidence type="ECO:0000313" key="2">
    <source>
        <dbReference type="EMBL" id="GBP65123.1"/>
    </source>
</evidence>
<protein>
    <submittedName>
        <fullName evidence="2">Uncharacterized protein</fullName>
    </submittedName>
</protein>
<accession>A0A4C1XPZ5</accession>
<evidence type="ECO:0000256" key="1">
    <source>
        <dbReference type="SAM" id="MobiDB-lite"/>
    </source>
</evidence>
<dbReference type="Proteomes" id="UP000299102">
    <property type="component" value="Unassembled WGS sequence"/>
</dbReference>
<comment type="caution">
    <text evidence="2">The sequence shown here is derived from an EMBL/GenBank/DDBJ whole genome shotgun (WGS) entry which is preliminary data.</text>
</comment>
<keyword evidence="3" id="KW-1185">Reference proteome</keyword>
<name>A0A4C1XPZ5_EUMVA</name>
<organism evidence="2 3">
    <name type="scientific">Eumeta variegata</name>
    <name type="common">Bagworm moth</name>
    <name type="synonym">Eumeta japonica</name>
    <dbReference type="NCBI Taxonomy" id="151549"/>
    <lineage>
        <taxon>Eukaryota</taxon>
        <taxon>Metazoa</taxon>
        <taxon>Ecdysozoa</taxon>
        <taxon>Arthropoda</taxon>
        <taxon>Hexapoda</taxon>
        <taxon>Insecta</taxon>
        <taxon>Pterygota</taxon>
        <taxon>Neoptera</taxon>
        <taxon>Endopterygota</taxon>
        <taxon>Lepidoptera</taxon>
        <taxon>Glossata</taxon>
        <taxon>Ditrysia</taxon>
        <taxon>Tineoidea</taxon>
        <taxon>Psychidae</taxon>
        <taxon>Oiketicinae</taxon>
        <taxon>Eumeta</taxon>
    </lineage>
</organism>
<reference evidence="2 3" key="1">
    <citation type="journal article" date="2019" name="Commun. Biol.">
        <title>The bagworm genome reveals a unique fibroin gene that provides high tensile strength.</title>
        <authorList>
            <person name="Kono N."/>
            <person name="Nakamura H."/>
            <person name="Ohtoshi R."/>
            <person name="Tomita M."/>
            <person name="Numata K."/>
            <person name="Arakawa K."/>
        </authorList>
    </citation>
    <scope>NUCLEOTIDE SEQUENCE [LARGE SCALE GENOMIC DNA]</scope>
</reference>
<feature type="region of interest" description="Disordered" evidence="1">
    <location>
        <begin position="70"/>
        <end position="105"/>
    </location>
</feature>
<sequence>MRNTQTLAADQKPYCEKQLAFVSRQLKHMLDKYGNDGFHSYLIGECYCFLRLHVIESHQNIKTSISYFSSTRKNDGTQHGRIKELESSRHISQTSLLPPPTKAHQ</sequence>
<evidence type="ECO:0000313" key="3">
    <source>
        <dbReference type="Proteomes" id="UP000299102"/>
    </source>
</evidence>
<gene>
    <name evidence="2" type="ORF">EVAR_29787_1</name>
</gene>
<feature type="compositionally biased region" description="Basic and acidic residues" evidence="1">
    <location>
        <begin position="72"/>
        <end position="89"/>
    </location>
</feature>
<proteinExistence type="predicted"/>